<evidence type="ECO:0000256" key="1">
    <source>
        <dbReference type="SAM" id="SignalP"/>
    </source>
</evidence>
<evidence type="ECO:0000313" key="4">
    <source>
        <dbReference type="RefSeq" id="XP_017018602.1"/>
    </source>
</evidence>
<dbReference type="Proteomes" id="UP001652661">
    <property type="component" value="Chromosome 2R"/>
</dbReference>
<dbReference type="PANTHER" id="PTHR21261:SF2">
    <property type="entry name" value="GH04238P-RELATED"/>
    <property type="match status" value="1"/>
</dbReference>
<dbReference type="PANTHER" id="PTHR21261">
    <property type="entry name" value="BEAT PROTEIN"/>
    <property type="match status" value="1"/>
</dbReference>
<dbReference type="AlphaFoldDB" id="A0A6P4HRK9"/>
<name>A0A6P4HRK9_DROKI</name>
<dbReference type="SUPFAM" id="SSF48726">
    <property type="entry name" value="Immunoglobulin"/>
    <property type="match status" value="2"/>
</dbReference>
<dbReference type="InterPro" id="IPR013783">
    <property type="entry name" value="Ig-like_fold"/>
</dbReference>
<reference evidence="4" key="2">
    <citation type="submission" date="2025-08" db="UniProtKB">
        <authorList>
            <consortium name="RefSeq"/>
        </authorList>
    </citation>
    <scope>IDENTIFICATION</scope>
    <source>
        <strain evidence="4">14028-0561.14</strain>
        <tissue evidence="4">Whole fly</tissue>
    </source>
</reference>
<dbReference type="Gene3D" id="2.60.40.10">
    <property type="entry name" value="Immunoglobulins"/>
    <property type="match status" value="2"/>
</dbReference>
<organism evidence="3 4">
    <name type="scientific">Drosophila kikkawai</name>
    <name type="common">Fruit fly</name>
    <dbReference type="NCBI Taxonomy" id="30033"/>
    <lineage>
        <taxon>Eukaryota</taxon>
        <taxon>Metazoa</taxon>
        <taxon>Ecdysozoa</taxon>
        <taxon>Arthropoda</taxon>
        <taxon>Hexapoda</taxon>
        <taxon>Insecta</taxon>
        <taxon>Pterygota</taxon>
        <taxon>Neoptera</taxon>
        <taxon>Endopterygota</taxon>
        <taxon>Diptera</taxon>
        <taxon>Brachycera</taxon>
        <taxon>Muscomorpha</taxon>
        <taxon>Ephydroidea</taxon>
        <taxon>Drosophilidae</taxon>
        <taxon>Drosophila</taxon>
        <taxon>Sophophora</taxon>
    </lineage>
</organism>
<reference evidence="3" key="1">
    <citation type="submission" date="2025-05" db="UniProtKB">
        <authorList>
            <consortium name="RefSeq"/>
        </authorList>
    </citation>
    <scope>NUCLEOTIDE SEQUENCE [LARGE SCALE GENOMIC DNA]</scope>
    <source>
        <strain evidence="3">14028-0561.14</strain>
    </source>
</reference>
<dbReference type="Pfam" id="PF07654">
    <property type="entry name" value="C1-set"/>
    <property type="match status" value="1"/>
</dbReference>
<dbReference type="OrthoDB" id="6478865at2759"/>
<gene>
    <name evidence="4" type="primary">LOC108072099</name>
</gene>
<dbReference type="InterPro" id="IPR003597">
    <property type="entry name" value="Ig_C1-set"/>
</dbReference>
<dbReference type="PROSITE" id="PS50835">
    <property type="entry name" value="IG_LIKE"/>
    <property type="match status" value="1"/>
</dbReference>
<dbReference type="InterPro" id="IPR036179">
    <property type="entry name" value="Ig-like_dom_sf"/>
</dbReference>
<feature type="signal peptide" evidence="1">
    <location>
        <begin position="1"/>
        <end position="20"/>
    </location>
</feature>
<accession>A0A6P4HRK9</accession>
<dbReference type="OMA" id="DPDAYQC"/>
<keyword evidence="1" id="KW-0732">Signal</keyword>
<dbReference type="RefSeq" id="XP_017018602.1">
    <property type="nucleotide sequence ID" value="XM_017163113.3"/>
</dbReference>
<protein>
    <submittedName>
        <fullName evidence="4">Hemolin</fullName>
    </submittedName>
</protein>
<sequence>MDPLLIIILALGLFQREALGYPTKDEPDTKIIVLQNEEMEPTILDCDYEIKDKPTFLTVKWYRDDKTIYQWILGKAPAPIPEFKNDVDSSYESSTDPHKQYSSLALINPTIETTGKYKCVVQTDTQSVTRQQLVQVVDVRNYTLNLHHNRIHNETQLECIVTNVYPRPTITIQSNDEDVVKREPRVQEDEDGYFNATVVVAVYDTDDDPDAYQCIVSFEGYAQNLTVAGTSAGSAGLSHVDMNLWLFCCLYYLLSKLKVVLF</sequence>
<dbReference type="InterPro" id="IPR007110">
    <property type="entry name" value="Ig-like_dom"/>
</dbReference>
<proteinExistence type="predicted"/>
<feature type="chain" id="PRO_5027545276" evidence="1">
    <location>
        <begin position="21"/>
        <end position="262"/>
    </location>
</feature>
<dbReference type="GeneID" id="108072099"/>
<keyword evidence="3" id="KW-1185">Reference proteome</keyword>
<evidence type="ECO:0000313" key="3">
    <source>
        <dbReference type="Proteomes" id="UP001652661"/>
    </source>
</evidence>
<evidence type="ECO:0000259" key="2">
    <source>
        <dbReference type="PROSITE" id="PS50835"/>
    </source>
</evidence>
<feature type="domain" description="Ig-like" evidence="2">
    <location>
        <begin position="22"/>
        <end position="129"/>
    </location>
</feature>